<evidence type="ECO:0000256" key="3">
    <source>
        <dbReference type="ARBA" id="ARBA00022448"/>
    </source>
</evidence>
<keyword evidence="3" id="KW-0813">Transport</keyword>
<dbReference type="InterPro" id="IPR001494">
    <property type="entry name" value="Importin-beta_N"/>
</dbReference>
<protein>
    <recommendedName>
        <fullName evidence="9">Importin N-terminal domain-containing protein</fullName>
    </recommendedName>
</protein>
<keyword evidence="6" id="KW-0539">Nucleus</keyword>
<evidence type="ECO:0000256" key="6">
    <source>
        <dbReference type="ARBA" id="ARBA00023242"/>
    </source>
</evidence>
<keyword evidence="5" id="KW-0653">Protein transport</keyword>
<dbReference type="GO" id="GO:0031267">
    <property type="term" value="F:small GTPase binding"/>
    <property type="evidence" value="ECO:0007669"/>
    <property type="project" value="InterPro"/>
</dbReference>
<dbReference type="AlphaFoldDB" id="A0A7S4KNR7"/>
<feature type="compositionally biased region" description="Basic and acidic residues" evidence="7">
    <location>
        <begin position="1016"/>
        <end position="1028"/>
    </location>
</feature>
<dbReference type="InterPro" id="IPR016024">
    <property type="entry name" value="ARM-type_fold"/>
</dbReference>
<dbReference type="PANTHER" id="PTHR10997:SF18">
    <property type="entry name" value="D-IMPORTIN 7_RANBP7"/>
    <property type="match status" value="1"/>
</dbReference>
<evidence type="ECO:0000259" key="9">
    <source>
        <dbReference type="PROSITE" id="PS50166"/>
    </source>
</evidence>
<evidence type="ECO:0000256" key="2">
    <source>
        <dbReference type="ARBA" id="ARBA00004496"/>
    </source>
</evidence>
<evidence type="ECO:0000313" key="10">
    <source>
        <dbReference type="EMBL" id="CAE2300070.1"/>
    </source>
</evidence>
<comment type="subcellular location">
    <subcellularLocation>
        <location evidence="2">Cytoplasm</location>
    </subcellularLocation>
    <subcellularLocation>
        <location evidence="1">Nucleus</location>
    </subcellularLocation>
</comment>
<organism evidence="10">
    <name type="scientific">Guillardia theta</name>
    <name type="common">Cryptophyte</name>
    <name type="synonym">Cryptomonas phi</name>
    <dbReference type="NCBI Taxonomy" id="55529"/>
    <lineage>
        <taxon>Eukaryota</taxon>
        <taxon>Cryptophyceae</taxon>
        <taxon>Pyrenomonadales</taxon>
        <taxon>Geminigeraceae</taxon>
        <taxon>Guillardia</taxon>
    </lineage>
</organism>
<dbReference type="GO" id="GO:0005635">
    <property type="term" value="C:nuclear envelope"/>
    <property type="evidence" value="ECO:0007669"/>
    <property type="project" value="TreeGrafter"/>
</dbReference>
<feature type="domain" description="Importin N-terminal" evidence="9">
    <location>
        <begin position="101"/>
        <end position="181"/>
    </location>
</feature>
<evidence type="ECO:0000256" key="4">
    <source>
        <dbReference type="ARBA" id="ARBA00022490"/>
    </source>
</evidence>
<name>A0A7S4KNR7_GUITH</name>
<evidence type="ECO:0000256" key="1">
    <source>
        <dbReference type="ARBA" id="ARBA00004123"/>
    </source>
</evidence>
<dbReference type="SUPFAM" id="SSF48371">
    <property type="entry name" value="ARM repeat"/>
    <property type="match status" value="1"/>
</dbReference>
<keyword evidence="8" id="KW-0732">Signal</keyword>
<feature type="chain" id="PRO_5031297230" description="Importin N-terminal domain-containing protein" evidence="8">
    <location>
        <begin position="23"/>
        <end position="1115"/>
    </location>
</feature>
<dbReference type="GO" id="GO:0005829">
    <property type="term" value="C:cytosol"/>
    <property type="evidence" value="ECO:0007669"/>
    <property type="project" value="TreeGrafter"/>
</dbReference>
<feature type="region of interest" description="Disordered" evidence="7">
    <location>
        <begin position="1010"/>
        <end position="1038"/>
    </location>
</feature>
<feature type="signal peptide" evidence="8">
    <location>
        <begin position="1"/>
        <end position="22"/>
    </location>
</feature>
<proteinExistence type="predicted"/>
<dbReference type="InterPro" id="IPR011989">
    <property type="entry name" value="ARM-like"/>
</dbReference>
<feature type="region of interest" description="Disordered" evidence="7">
    <location>
        <begin position="971"/>
        <end position="990"/>
    </location>
</feature>
<gene>
    <name evidence="10" type="ORF">GTHE00462_LOCUS15449</name>
</gene>
<feature type="compositionally biased region" description="Acidic residues" evidence="7">
    <location>
        <begin position="1029"/>
        <end position="1038"/>
    </location>
</feature>
<reference evidence="10" key="1">
    <citation type="submission" date="2021-01" db="EMBL/GenBank/DDBJ databases">
        <authorList>
            <person name="Corre E."/>
            <person name="Pelletier E."/>
            <person name="Niang G."/>
            <person name="Scheremetjew M."/>
            <person name="Finn R."/>
            <person name="Kale V."/>
            <person name="Holt S."/>
            <person name="Cochrane G."/>
            <person name="Meng A."/>
            <person name="Brown T."/>
            <person name="Cohen L."/>
        </authorList>
    </citation>
    <scope>NUCLEOTIDE SEQUENCE</scope>
    <source>
        <strain evidence="10">CCMP 2712</strain>
    </source>
</reference>
<accession>A0A7S4KNR7</accession>
<dbReference type="SMART" id="SM00913">
    <property type="entry name" value="IBN_N"/>
    <property type="match status" value="1"/>
</dbReference>
<dbReference type="Pfam" id="PF03810">
    <property type="entry name" value="IBN_N"/>
    <property type="match status" value="1"/>
</dbReference>
<dbReference type="PROSITE" id="PS50166">
    <property type="entry name" value="IMPORTIN_B_NT"/>
    <property type="match status" value="1"/>
</dbReference>
<dbReference type="EMBL" id="HBKN01019591">
    <property type="protein sequence ID" value="CAE2300070.1"/>
    <property type="molecule type" value="Transcribed_RNA"/>
</dbReference>
<dbReference type="GO" id="GO:0006606">
    <property type="term" value="P:protein import into nucleus"/>
    <property type="evidence" value="ECO:0007669"/>
    <property type="project" value="TreeGrafter"/>
</dbReference>
<feature type="compositionally biased region" description="Polar residues" evidence="7">
    <location>
        <begin position="971"/>
        <end position="981"/>
    </location>
</feature>
<evidence type="ECO:0000256" key="8">
    <source>
        <dbReference type="SAM" id="SignalP"/>
    </source>
</evidence>
<keyword evidence="4" id="KW-0963">Cytoplasm</keyword>
<sequence>MISWRNLFVIHLLIGIIYSGNGRENHLRMIREHGFIKTQHPNRKTFAIVRGALQLRGGSDMSMQQAASHGGDNMNELQMLQVMHDLLAATLRSDQNIRQEAEKHLDILRQKPGFLPCLLKIITTSAVSVEVRMSAAVYFKNCMKKAWSKEQAEGDSDALQYRVSDADRLIIRQHIVETVIHLESDQLKRLLADCLKFMAETESADWIPQAVGQLKKYLTLGAASIPQMCAALDVIYKVELGLPRDKISPLIYELFIPMMTVGKAAIDGPVASPHGALVLKMICKILYRANPSWDWSEEAEPNQDISIWKDQSDVVTGFLATVIQRELPPTGEDDFLIQFWLPKKWAVRFFTKATSFYKKCDTKARKAYDSFFKVLQSCIPEVMKTVVVLMEKSFNGNFIPKKVHSDCFGLLSECQKVRKCWNVLKPNLKPLFYHVVVPAMWHGAHDENLWREDPVEYIMKKYDDQEEMYNPRIAARHFLMDLIDEHSKTLSTLLSYCKMSLTAYADAEPEERNHCLKEGIFYAIGAMKVSYAREGKYYDKIISIIKKYAVKDLESDVPHLRACACWIVGEYDRWYKMSSFPSIVRKVAKCLKDSEVPVQYEAALSLKNLMESADDLEEFRPLIAEVLPNIISLMQSIQHDEVVSVAAFMVERFPEEVLPLASSICKNLCQTILDSSESAHLSKTVLLSVSISALLSLLNAMKDLPHLYGEIDNEILKVLNRMFSNQESMGQFIADGVEILNYLTYCAPSITDSVWNLFKPLCETFHRVGYSVLDNFNSVVSNYMHSTKRFVSDPMNVHMVYTAAAKYLCNIPEAETFCPRAASLLSFMFLNCKDESGGYVDGYVDDIANGLICSNYQRGSTSEGFQLSLHRLSLHMLYYNPSIALQALDSKGNLKIFFETVFSAFDRLNDKAVTPRQYDRKIFVYAMSSVLSLGFNVLPQYLRENFHVLLEKLVDVIKELLSVKQRRRNMQSQSSLSAGSDESSRDSDLYPETDFGYSDYFLSDEWDMDSSSPTFRKKELAKNDSEESRDSDEDSDDEIEVHDYYELNEAFYKRNYVEFFKNAYGQFCTTNKEILDQILNRVNPNTIDSINEVLREDTGSGQLQTVRDHDVTITD</sequence>
<dbReference type="PANTHER" id="PTHR10997">
    <property type="entry name" value="IMPORTIN-7, 8, 11"/>
    <property type="match status" value="1"/>
</dbReference>
<dbReference type="Gene3D" id="1.25.10.10">
    <property type="entry name" value="Leucine-rich Repeat Variant"/>
    <property type="match status" value="1"/>
</dbReference>
<evidence type="ECO:0000256" key="7">
    <source>
        <dbReference type="SAM" id="MobiDB-lite"/>
    </source>
</evidence>
<evidence type="ECO:0000256" key="5">
    <source>
        <dbReference type="ARBA" id="ARBA00022927"/>
    </source>
</evidence>